<evidence type="ECO:0000313" key="8">
    <source>
        <dbReference type="EMBL" id="ADB18495.1"/>
    </source>
</evidence>
<evidence type="ECO:0000256" key="3">
    <source>
        <dbReference type="ARBA" id="ARBA00022692"/>
    </source>
</evidence>
<dbReference type="InterPro" id="IPR050833">
    <property type="entry name" value="Poly_Biosynth_Transport"/>
</dbReference>
<feature type="transmembrane region" description="Helical" evidence="7">
    <location>
        <begin position="79"/>
        <end position="105"/>
    </location>
</feature>
<dbReference type="Proteomes" id="UP000001887">
    <property type="component" value="Chromosome"/>
</dbReference>
<dbReference type="PANTHER" id="PTHR30250">
    <property type="entry name" value="PST FAMILY PREDICTED COLANIC ACID TRANSPORTER"/>
    <property type="match status" value="1"/>
</dbReference>
<evidence type="ECO:0000256" key="5">
    <source>
        <dbReference type="ARBA" id="ARBA00023136"/>
    </source>
</evidence>
<feature type="transmembrane region" description="Helical" evidence="7">
    <location>
        <begin position="332"/>
        <end position="356"/>
    </location>
</feature>
<evidence type="ECO:0000256" key="4">
    <source>
        <dbReference type="ARBA" id="ARBA00022989"/>
    </source>
</evidence>
<reference evidence="8 9" key="1">
    <citation type="journal article" date="2009" name="Stand. Genomic Sci.">
        <title>Complete genome sequence of Pirellula staleyi type strain (ATCC 27377).</title>
        <authorList>
            <person name="Clum A."/>
            <person name="Tindall B.J."/>
            <person name="Sikorski J."/>
            <person name="Ivanova N."/>
            <person name="Mavrommatis K."/>
            <person name="Lucas S."/>
            <person name="Glavina del Rio T."/>
            <person name="Nolan M."/>
            <person name="Chen F."/>
            <person name="Tice H."/>
            <person name="Pitluck S."/>
            <person name="Cheng J.F."/>
            <person name="Chertkov O."/>
            <person name="Brettin T."/>
            <person name="Han C."/>
            <person name="Detter J.C."/>
            <person name="Kuske C."/>
            <person name="Bruce D."/>
            <person name="Goodwin L."/>
            <person name="Ovchinikova G."/>
            <person name="Pati A."/>
            <person name="Mikhailova N."/>
            <person name="Chen A."/>
            <person name="Palaniappan K."/>
            <person name="Land M."/>
            <person name="Hauser L."/>
            <person name="Chang Y.J."/>
            <person name="Jeffries C.D."/>
            <person name="Chain P."/>
            <person name="Rohde M."/>
            <person name="Goker M."/>
            <person name="Bristow J."/>
            <person name="Eisen J.A."/>
            <person name="Markowitz V."/>
            <person name="Hugenholtz P."/>
            <person name="Kyrpides N.C."/>
            <person name="Klenk H.P."/>
            <person name="Lapidus A."/>
        </authorList>
    </citation>
    <scope>NUCLEOTIDE SEQUENCE [LARGE SCALE GENOMIC DNA]</scope>
    <source>
        <strain evidence="9">ATCC 27377 / DSM 6068 / ICPB 4128</strain>
    </source>
</reference>
<dbReference type="KEGG" id="psl:Psta_3840"/>
<feature type="transmembrane region" description="Helical" evidence="7">
    <location>
        <begin position="284"/>
        <end position="302"/>
    </location>
</feature>
<dbReference type="eggNOG" id="COG2244">
    <property type="taxonomic scope" value="Bacteria"/>
</dbReference>
<evidence type="ECO:0000256" key="1">
    <source>
        <dbReference type="ARBA" id="ARBA00004651"/>
    </source>
</evidence>
<feature type="transmembrane region" description="Helical" evidence="7">
    <location>
        <begin position="395"/>
        <end position="415"/>
    </location>
</feature>
<gene>
    <name evidence="8" type="ordered locus">Psta_3840</name>
</gene>
<feature type="transmembrane region" description="Helical" evidence="7">
    <location>
        <begin position="362"/>
        <end position="383"/>
    </location>
</feature>
<feature type="compositionally biased region" description="Low complexity" evidence="6">
    <location>
        <begin position="1"/>
        <end position="12"/>
    </location>
</feature>
<keyword evidence="4 7" id="KW-1133">Transmembrane helix</keyword>
<dbReference type="AlphaFoldDB" id="D2R110"/>
<comment type="subcellular location">
    <subcellularLocation>
        <location evidence="1">Cell membrane</location>
        <topology evidence="1">Multi-pass membrane protein</topology>
    </subcellularLocation>
</comment>
<feature type="transmembrane region" description="Helical" evidence="7">
    <location>
        <begin position="250"/>
        <end position="272"/>
    </location>
</feature>
<feature type="transmembrane region" description="Helical" evidence="7">
    <location>
        <begin position="126"/>
        <end position="145"/>
    </location>
</feature>
<evidence type="ECO:0000256" key="2">
    <source>
        <dbReference type="ARBA" id="ARBA00022475"/>
    </source>
</evidence>
<evidence type="ECO:0000256" key="7">
    <source>
        <dbReference type="SAM" id="Phobius"/>
    </source>
</evidence>
<keyword evidence="5 7" id="KW-0472">Membrane</keyword>
<accession>D2R110</accession>
<keyword evidence="2" id="KW-1003">Cell membrane</keyword>
<proteinExistence type="predicted"/>
<dbReference type="HOGENOM" id="CLU_602378_0_0_0"/>
<evidence type="ECO:0000313" key="9">
    <source>
        <dbReference type="Proteomes" id="UP000001887"/>
    </source>
</evidence>
<organism evidence="8 9">
    <name type="scientific">Pirellula staleyi (strain ATCC 27377 / DSM 6068 / ICPB 4128)</name>
    <name type="common">Pirella staleyi</name>
    <dbReference type="NCBI Taxonomy" id="530564"/>
    <lineage>
        <taxon>Bacteria</taxon>
        <taxon>Pseudomonadati</taxon>
        <taxon>Planctomycetota</taxon>
        <taxon>Planctomycetia</taxon>
        <taxon>Pirellulales</taxon>
        <taxon>Pirellulaceae</taxon>
        <taxon>Pirellula</taxon>
    </lineage>
</organism>
<dbReference type="STRING" id="530564.Psta_3840"/>
<dbReference type="EMBL" id="CP001848">
    <property type="protein sequence ID" value="ADB18495.1"/>
    <property type="molecule type" value="Genomic_DNA"/>
</dbReference>
<dbReference type="OrthoDB" id="256428at2"/>
<protein>
    <submittedName>
        <fullName evidence="8">Polysaccharide biosynthesis protein</fullName>
    </submittedName>
</protein>
<name>D2R110_PIRSD</name>
<feature type="transmembrane region" description="Helical" evidence="7">
    <location>
        <begin position="210"/>
        <end position="229"/>
    </location>
</feature>
<dbReference type="PANTHER" id="PTHR30250:SF26">
    <property type="entry name" value="PSMA PROTEIN"/>
    <property type="match status" value="1"/>
</dbReference>
<keyword evidence="3 7" id="KW-0812">Transmembrane</keyword>
<sequence>MSTTVTPETTDTCESSLPTPLQRGGAMSSRVWRIASRFGTDATFQKSVLSIFDQAVVSGTSFVTSVIVGRTCGTTELGAYYLALSVVFFVRGIQEQLVFAPYMIYCGRRHGDEAAHYAGSSLVHQLVVSGLAALVMLGIGISGLAPATFTSILWLLLGIVPLLMMREYVRQISFAHLEPRAAVAVDMLVAAVQLSVLLALALSGNLSTPIALAVMAGSAGIAAAAWLFFKSQTFDVGLIRAYRDWIHNWTFARWALASQLLACSTPYVMPWIVALTQGETETGILGACATLVGLSNMFMLGLSNYLSPRAARAYAEGGTGALRGVLRQTAMIYGVSLGGLMIGSFLLGSQVASLVYGQSMPGASLLMGVLSLSVLANSMGVTSGNGLWAMEKPSASFWADLASLLIVIGSTIVLIPLLGTLGAALATACGTVSDAVIRTWILRRMMAAEDQVALAKSPEVAPQ</sequence>
<keyword evidence="9" id="KW-1185">Reference proteome</keyword>
<feature type="region of interest" description="Disordered" evidence="6">
    <location>
        <begin position="1"/>
        <end position="24"/>
    </location>
</feature>
<evidence type="ECO:0000256" key="6">
    <source>
        <dbReference type="SAM" id="MobiDB-lite"/>
    </source>
</evidence>
<feature type="transmembrane region" description="Helical" evidence="7">
    <location>
        <begin position="181"/>
        <end position="204"/>
    </location>
</feature>
<dbReference type="GO" id="GO:0005886">
    <property type="term" value="C:plasma membrane"/>
    <property type="evidence" value="ECO:0007669"/>
    <property type="project" value="UniProtKB-SubCell"/>
</dbReference>